<gene>
    <name evidence="5" type="ORF">ACFPLB_07450</name>
</gene>
<name>A0ABW0GY36_9HYPH</name>
<dbReference type="RefSeq" id="WP_378228734.1">
    <property type="nucleotide sequence ID" value="NZ_JBHSLL010000018.1"/>
</dbReference>
<dbReference type="InterPro" id="IPR028082">
    <property type="entry name" value="Peripla_BP_I"/>
</dbReference>
<dbReference type="PANTHER" id="PTHR47151:SF2">
    <property type="entry name" value="AMINO ACID BINDING PROTEIN"/>
    <property type="match status" value="1"/>
</dbReference>
<keyword evidence="2 3" id="KW-0732">Signal</keyword>
<feature type="domain" description="Leucine-binding protein" evidence="4">
    <location>
        <begin position="32"/>
        <end position="351"/>
    </location>
</feature>
<dbReference type="CDD" id="cd06342">
    <property type="entry name" value="PBP1_ABC_LIVBP-like"/>
    <property type="match status" value="1"/>
</dbReference>
<evidence type="ECO:0000313" key="5">
    <source>
        <dbReference type="EMBL" id="MFC5385801.1"/>
    </source>
</evidence>
<dbReference type="Proteomes" id="UP001596016">
    <property type="component" value="Unassembled WGS sequence"/>
</dbReference>
<keyword evidence="6" id="KW-1185">Reference proteome</keyword>
<comment type="similarity">
    <text evidence="1">Belongs to the leucine-binding protein family.</text>
</comment>
<feature type="chain" id="PRO_5046478243" evidence="3">
    <location>
        <begin position="31"/>
        <end position="361"/>
    </location>
</feature>
<evidence type="ECO:0000256" key="3">
    <source>
        <dbReference type="SAM" id="SignalP"/>
    </source>
</evidence>
<evidence type="ECO:0000259" key="4">
    <source>
        <dbReference type="Pfam" id="PF13458"/>
    </source>
</evidence>
<evidence type="ECO:0000313" key="6">
    <source>
        <dbReference type="Proteomes" id="UP001596016"/>
    </source>
</evidence>
<dbReference type="InterPro" id="IPR028081">
    <property type="entry name" value="Leu-bd"/>
</dbReference>
<feature type="signal peptide" evidence="3">
    <location>
        <begin position="1"/>
        <end position="30"/>
    </location>
</feature>
<dbReference type="EMBL" id="JBHSLL010000018">
    <property type="protein sequence ID" value="MFC5385801.1"/>
    <property type="molecule type" value="Genomic_DNA"/>
</dbReference>
<dbReference type="SUPFAM" id="SSF53822">
    <property type="entry name" value="Periplasmic binding protein-like I"/>
    <property type="match status" value="1"/>
</dbReference>
<protein>
    <submittedName>
        <fullName evidence="5">Branched-chain amino acid ABC transporter substrate-binding protein</fullName>
    </submittedName>
</protein>
<reference evidence="6" key="1">
    <citation type="journal article" date="2019" name="Int. J. Syst. Evol. Microbiol.">
        <title>The Global Catalogue of Microorganisms (GCM) 10K type strain sequencing project: providing services to taxonomists for standard genome sequencing and annotation.</title>
        <authorList>
            <consortium name="The Broad Institute Genomics Platform"/>
            <consortium name="The Broad Institute Genome Sequencing Center for Infectious Disease"/>
            <person name="Wu L."/>
            <person name="Ma J."/>
        </authorList>
    </citation>
    <scope>NUCLEOTIDE SEQUENCE [LARGE SCALE GENOMIC DNA]</scope>
    <source>
        <strain evidence="6">CGMCC 4.1415</strain>
    </source>
</reference>
<accession>A0ABW0GY36</accession>
<organism evidence="5 6">
    <name type="scientific">Aquamicrobium segne</name>
    <dbReference type="NCBI Taxonomy" id="469547"/>
    <lineage>
        <taxon>Bacteria</taxon>
        <taxon>Pseudomonadati</taxon>
        <taxon>Pseudomonadota</taxon>
        <taxon>Alphaproteobacteria</taxon>
        <taxon>Hyphomicrobiales</taxon>
        <taxon>Phyllobacteriaceae</taxon>
        <taxon>Aquamicrobium</taxon>
    </lineage>
</organism>
<sequence>MKDRLQAKMRIAQIIATALSGLLLAFHAQAEPVTIGIAAPLSGPFERLGQQIAAGAKLAATGHDIQLAIIDDQCSAAGGEHAARHFVEQKAQIAIGFLCTQAVEAASPLLMEAGIPVIMTGPRTESLTDQKNRTGWPLFRLGPRDDDERNAIADMLTRRWKSDYFAIIDDGTIYGRELAGAFREKVRQAALEPVFIDTFRPGLDNQIALAGRLKRAGATHAFVGGDAADIAIMARDAAKLDADMTFAGGEALRSAAPDVPFAVGTLMIAPPEWADVAEPVAVQAFLQAGIQAEGYALPAYAAIQIALSAIKSDRPVIEVFSEKEFATSIGPVRFNAQGDLAQNLYRLYRFDGQDFVQIEAE</sequence>
<proteinExistence type="inferred from homology"/>
<comment type="caution">
    <text evidence="5">The sequence shown here is derived from an EMBL/GenBank/DDBJ whole genome shotgun (WGS) entry which is preliminary data.</text>
</comment>
<dbReference type="Gene3D" id="3.40.50.2300">
    <property type="match status" value="2"/>
</dbReference>
<dbReference type="Pfam" id="PF13458">
    <property type="entry name" value="Peripla_BP_6"/>
    <property type="match status" value="1"/>
</dbReference>
<evidence type="ECO:0000256" key="2">
    <source>
        <dbReference type="ARBA" id="ARBA00022729"/>
    </source>
</evidence>
<dbReference type="PANTHER" id="PTHR47151">
    <property type="entry name" value="LEU/ILE/VAL-BINDING ABC TRANSPORTER SUBUNIT"/>
    <property type="match status" value="1"/>
</dbReference>
<evidence type="ECO:0000256" key="1">
    <source>
        <dbReference type="ARBA" id="ARBA00010062"/>
    </source>
</evidence>